<accession>A0A8S1QI79</accession>
<evidence type="ECO:0000313" key="3">
    <source>
        <dbReference type="Proteomes" id="UP000692954"/>
    </source>
</evidence>
<proteinExistence type="predicted"/>
<evidence type="ECO:0000313" key="2">
    <source>
        <dbReference type="EMBL" id="CAD8114731.1"/>
    </source>
</evidence>
<protein>
    <submittedName>
        <fullName evidence="2">Uncharacterized protein</fullName>
    </submittedName>
</protein>
<dbReference type="AlphaFoldDB" id="A0A8S1QI79"/>
<dbReference type="EMBL" id="CAJJDN010000106">
    <property type="protein sequence ID" value="CAD8114731.1"/>
    <property type="molecule type" value="Genomic_DNA"/>
</dbReference>
<sequence>MEINKLNEVNPDDLDVIFRGIQLFIDQKENDLEITIPQLVEKYKYYQLQDHDKKLFHRFQIRVSELIEKCKNQNAINYVLSIRDILNYKAQNFAVILNKVQKRCEMQTFQQNEDSPQIQMKRSVPQWQLNSQQNRTLFQFYDIDFWKLYDIMLLNKQYINSQFRQYCSNLIVYHQSKLENVERLFLQSLERNQRFLQSKSLPIMEITTLVDKARKLKFLQLTQTMETPYANKNITMFGNQSPNKKTQVSVKHSISISPQRTQSKDPQEQDIRSIFDSENCNLFDSNYRVTRAKNLSLHNDKNAIGSIQSKQKGKSKLQQENFSPQKGCKNQNWMLPEIKSPFYLDQNDSLIKPIQIHQNYVYNQSPERRTTKKPPLGSDLNSTLCQQLLPQYRNNARAFQTIKSFIRK</sequence>
<name>A0A8S1QI79_9CILI</name>
<dbReference type="Proteomes" id="UP000692954">
    <property type="component" value="Unassembled WGS sequence"/>
</dbReference>
<reference evidence="2" key="1">
    <citation type="submission" date="2021-01" db="EMBL/GenBank/DDBJ databases">
        <authorList>
            <consortium name="Genoscope - CEA"/>
            <person name="William W."/>
        </authorList>
    </citation>
    <scope>NUCLEOTIDE SEQUENCE</scope>
</reference>
<feature type="region of interest" description="Disordered" evidence="1">
    <location>
        <begin position="308"/>
        <end position="328"/>
    </location>
</feature>
<keyword evidence="3" id="KW-1185">Reference proteome</keyword>
<organism evidence="2 3">
    <name type="scientific">Paramecium sonneborni</name>
    <dbReference type="NCBI Taxonomy" id="65129"/>
    <lineage>
        <taxon>Eukaryota</taxon>
        <taxon>Sar</taxon>
        <taxon>Alveolata</taxon>
        <taxon>Ciliophora</taxon>
        <taxon>Intramacronucleata</taxon>
        <taxon>Oligohymenophorea</taxon>
        <taxon>Peniculida</taxon>
        <taxon>Parameciidae</taxon>
        <taxon>Paramecium</taxon>
    </lineage>
</organism>
<dbReference type="OrthoDB" id="286363at2759"/>
<comment type="caution">
    <text evidence="2">The sequence shown here is derived from an EMBL/GenBank/DDBJ whole genome shotgun (WGS) entry which is preliminary data.</text>
</comment>
<gene>
    <name evidence="2" type="ORF">PSON_ATCC_30995.1.T1060165</name>
</gene>
<evidence type="ECO:0000256" key="1">
    <source>
        <dbReference type="SAM" id="MobiDB-lite"/>
    </source>
</evidence>